<reference evidence="1 2" key="1">
    <citation type="submission" date="2019-07" db="EMBL/GenBank/DDBJ databases">
        <title>Insights of Desulfuromonas acetexigens electromicrobiology.</title>
        <authorList>
            <person name="Katuri K."/>
            <person name="Sapireddy V."/>
            <person name="Shaw D.R."/>
            <person name="Saikaly P."/>
        </authorList>
    </citation>
    <scope>NUCLEOTIDE SEQUENCE [LARGE SCALE GENOMIC DNA]</scope>
    <source>
        <strain evidence="1 2">2873</strain>
    </source>
</reference>
<evidence type="ECO:0000313" key="1">
    <source>
        <dbReference type="EMBL" id="TRO81220.1"/>
    </source>
</evidence>
<dbReference type="OrthoDB" id="9017325at2"/>
<proteinExistence type="predicted"/>
<sequence length="456" mass="51958">MESQLSPSEGKGYKVTPIIQEIIFKKSYWRIPTVESAFDGIFEGVLTDEEKKQKIEQVLQEREKWEPSQKAWAQLEEVKTAIGKEVEVQIWDPIIFILEEEGPSPILAKCTGVTLISNEEGKQQAYLTLESVRSKSTPMGYDGRSKLKDGGEKGTFMLPLADIYSIRLGDINSKPENKKMSSPALSVKKQQRKWADTKGIGYDKSGYTHNLNDNLFRPMSTASISEFSKGDGGELGNPYKRGKIQALHSSSALACNVFDYWRGRDATILTQSLGLSAKNPTNIEFERKFPTGLRGNAPNLDVVITSENSSITAIESKFLEPYSNHHNGFKKKYFESSPGLWEKTNFHHCQKLAYFLQTGEISFKWLHAEQLLKHILGLSNSGLQWRLLYLWYEIPSRESYEHLSEIIKLSSFLEADRIHFKFMSYQTLFAAIQSYAGEIDRDYLSYLGERYFNEIA</sequence>
<gene>
    <name evidence="1" type="ORF">FL622_09940</name>
</gene>
<name>A0A550JDD0_9BACT</name>
<organism evidence="1 2">
    <name type="scientific">Trichloromonas acetexigens</name>
    <dbReference type="NCBI Taxonomy" id="38815"/>
    <lineage>
        <taxon>Bacteria</taxon>
        <taxon>Pseudomonadati</taxon>
        <taxon>Thermodesulfobacteriota</taxon>
        <taxon>Desulfuromonadia</taxon>
        <taxon>Desulfuromonadales</taxon>
        <taxon>Trichloromonadaceae</taxon>
        <taxon>Trichloromonas</taxon>
    </lineage>
</organism>
<dbReference type="Proteomes" id="UP000317155">
    <property type="component" value="Unassembled WGS sequence"/>
</dbReference>
<dbReference type="Pfam" id="PF22558">
    <property type="entry name" value="REase-ARP"/>
    <property type="match status" value="1"/>
</dbReference>
<evidence type="ECO:0008006" key="3">
    <source>
        <dbReference type="Google" id="ProtNLM"/>
    </source>
</evidence>
<protein>
    <recommendedName>
        <fullName evidence="3">Restriction endonuclease</fullName>
    </recommendedName>
</protein>
<dbReference type="EMBL" id="VJVV01000006">
    <property type="protein sequence ID" value="TRO81220.1"/>
    <property type="molecule type" value="Genomic_DNA"/>
</dbReference>
<keyword evidence="2" id="KW-1185">Reference proteome</keyword>
<comment type="caution">
    <text evidence="1">The sequence shown here is derived from an EMBL/GenBank/DDBJ whole genome shotgun (WGS) entry which is preliminary data.</text>
</comment>
<dbReference type="AlphaFoldDB" id="A0A550JDD0"/>
<accession>A0A550JDD0</accession>
<evidence type="ECO:0000313" key="2">
    <source>
        <dbReference type="Proteomes" id="UP000317155"/>
    </source>
</evidence>
<dbReference type="RefSeq" id="WP_140396669.1">
    <property type="nucleotide sequence ID" value="NZ_FOJJ01000038.1"/>
</dbReference>
<dbReference type="InterPro" id="IPR054333">
    <property type="entry name" value="REase-ARP-assoc"/>
</dbReference>